<gene>
    <name evidence="2" type="ORF">EB241_18925</name>
</gene>
<dbReference type="RefSeq" id="WP_124234555.1">
    <property type="nucleotide sequence ID" value="NZ_RHHM01000018.1"/>
</dbReference>
<dbReference type="EMBL" id="RHHM01000018">
    <property type="protein sequence ID" value="RQM36651.1"/>
    <property type="molecule type" value="Genomic_DNA"/>
</dbReference>
<evidence type="ECO:0000313" key="3">
    <source>
        <dbReference type="Proteomes" id="UP000279457"/>
    </source>
</evidence>
<accession>A0A3N6SDG2</accession>
<keyword evidence="3" id="KW-1185">Reference proteome</keyword>
<dbReference type="AlphaFoldDB" id="A0A3N6SDG2"/>
<reference evidence="2 3" key="1">
    <citation type="submission" date="2018-10" db="EMBL/GenBank/DDBJ databases">
        <title>Draft genome sequence for the type isolate of Erwinia psidii, agent causal of bacterial blight in guava (Psidium guajava) and wilt and die-back of Eucalyptus spp.</title>
        <authorList>
            <person name="Hermenegildo P.S."/>
            <person name="Santos S.A."/>
            <person name="Guimaraes L.M.S."/>
            <person name="Vidigal P.M.P."/>
            <person name="Pereira I.C."/>
            <person name="Badel J.L."/>
            <person name="Alfenas-Zerbini P."/>
            <person name="Ferreira M.A.S.V."/>
            <person name="Alfenas A.C."/>
        </authorList>
    </citation>
    <scope>NUCLEOTIDE SEQUENCE [LARGE SCALE GENOMIC DNA]</scope>
    <source>
        <strain evidence="2 3">IBSBF 435</strain>
    </source>
</reference>
<protein>
    <submittedName>
        <fullName evidence="2">Uncharacterized protein</fullName>
    </submittedName>
</protein>
<organism evidence="2 3">
    <name type="scientific">Erwinia psidii</name>
    <dbReference type="NCBI Taxonomy" id="69224"/>
    <lineage>
        <taxon>Bacteria</taxon>
        <taxon>Pseudomonadati</taxon>
        <taxon>Pseudomonadota</taxon>
        <taxon>Gammaproteobacteria</taxon>
        <taxon>Enterobacterales</taxon>
        <taxon>Erwiniaceae</taxon>
        <taxon>Erwinia</taxon>
    </lineage>
</organism>
<comment type="caution">
    <text evidence="2">The sequence shown here is derived from an EMBL/GenBank/DDBJ whole genome shotgun (WGS) entry which is preliminary data.</text>
</comment>
<feature type="compositionally biased region" description="Polar residues" evidence="1">
    <location>
        <begin position="9"/>
        <end position="19"/>
    </location>
</feature>
<evidence type="ECO:0000256" key="1">
    <source>
        <dbReference type="SAM" id="MobiDB-lite"/>
    </source>
</evidence>
<proteinExistence type="predicted"/>
<evidence type="ECO:0000313" key="2">
    <source>
        <dbReference type="EMBL" id="RQM36651.1"/>
    </source>
</evidence>
<sequence length="85" mass="9495">MSAPHLLLSCNSKQASPTLNGRHRSRKKEPLALSQHVVLGTVTEVERWCIPQEQTTKVQPARRHDDEENVRCISVGLPDAETLKA</sequence>
<name>A0A3N6SDG2_9GAMM</name>
<dbReference type="Proteomes" id="UP000279457">
    <property type="component" value="Unassembled WGS sequence"/>
</dbReference>
<feature type="region of interest" description="Disordered" evidence="1">
    <location>
        <begin position="1"/>
        <end position="28"/>
    </location>
</feature>